<dbReference type="Pfam" id="PF01061">
    <property type="entry name" value="ABC2_membrane"/>
    <property type="match status" value="1"/>
</dbReference>
<dbReference type="InterPro" id="IPR047817">
    <property type="entry name" value="ABC2_TM_bact-type"/>
</dbReference>
<feature type="transmembrane region" description="Helical" evidence="5">
    <location>
        <begin position="146"/>
        <end position="168"/>
    </location>
</feature>
<keyword evidence="5" id="KW-0813">Transport</keyword>
<reference evidence="7 8" key="1">
    <citation type="submission" date="2023-11" db="EMBL/GenBank/DDBJ databases">
        <authorList>
            <person name="Xu M."/>
            <person name="Jiang T."/>
        </authorList>
    </citation>
    <scope>NUCLEOTIDE SEQUENCE [LARGE SCALE GENOMIC DNA]</scope>
    <source>
        <strain evidence="7 8">SD</strain>
    </source>
</reference>
<keyword evidence="8" id="KW-1185">Reference proteome</keyword>
<dbReference type="PANTHER" id="PTHR43332">
    <property type="entry name" value="INNER MEMBRANE TRANSPORT PERMEASE YADH-RELATED"/>
    <property type="match status" value="1"/>
</dbReference>
<feature type="transmembrane region" description="Helical" evidence="5">
    <location>
        <begin position="29"/>
        <end position="52"/>
    </location>
</feature>
<dbReference type="PROSITE" id="PS51012">
    <property type="entry name" value="ABC_TM2"/>
    <property type="match status" value="1"/>
</dbReference>
<accession>A0ABU4VNY3</accession>
<keyword evidence="2 5" id="KW-0812">Transmembrane</keyword>
<dbReference type="NCBIfam" id="NF011648">
    <property type="entry name" value="PRK15066.1"/>
    <property type="match status" value="1"/>
</dbReference>
<sequence length="262" mass="28190">MSAAAEPYVEERPGVVWLCEREIVRFLKLWVQTIVAPCVSSLLFIVVFGMALGDSIASVGGVPYDQFIVPGLVVQAVLTAAFSNNSSTVFQARSDRFINDVLSSPLRWWEVNLGLAIGGVVRGLITGVLLTAAAIAMTGIGVERPLVLVVAGALVLVAFAQFGVIAGIYARSWDFMAFVTTLVILPLSFLGGVFYSVDRLPDAWEVVSHVNPIFYLVQAFRYGFSGQADVPVGISLAVIAALALVLSAWCAWLFRTGHRLKP</sequence>
<evidence type="ECO:0000256" key="1">
    <source>
        <dbReference type="ARBA" id="ARBA00004141"/>
    </source>
</evidence>
<evidence type="ECO:0000256" key="3">
    <source>
        <dbReference type="ARBA" id="ARBA00022989"/>
    </source>
</evidence>
<gene>
    <name evidence="7" type="ORF">SK069_18350</name>
</gene>
<feature type="transmembrane region" description="Helical" evidence="5">
    <location>
        <begin position="113"/>
        <end position="140"/>
    </location>
</feature>
<evidence type="ECO:0000256" key="2">
    <source>
        <dbReference type="ARBA" id="ARBA00022692"/>
    </source>
</evidence>
<feature type="domain" description="ABC transmembrane type-2" evidence="6">
    <location>
        <begin position="28"/>
        <end position="257"/>
    </location>
</feature>
<keyword evidence="5" id="KW-1003">Cell membrane</keyword>
<protein>
    <recommendedName>
        <fullName evidence="5">Transport permease protein</fullName>
    </recommendedName>
</protein>
<evidence type="ECO:0000313" key="8">
    <source>
        <dbReference type="Proteomes" id="UP001277761"/>
    </source>
</evidence>
<name>A0ABU4VNY3_9ACTN</name>
<dbReference type="InterPro" id="IPR052522">
    <property type="entry name" value="ABC-2_transport_permease"/>
</dbReference>
<comment type="subcellular location">
    <subcellularLocation>
        <location evidence="5">Cell membrane</location>
        <topology evidence="5">Multi-pass membrane protein</topology>
    </subcellularLocation>
    <subcellularLocation>
        <location evidence="1">Membrane</location>
        <topology evidence="1">Multi-pass membrane protein</topology>
    </subcellularLocation>
</comment>
<dbReference type="InterPro" id="IPR000412">
    <property type="entry name" value="ABC_2_transport"/>
</dbReference>
<comment type="caution">
    <text evidence="7">The sequence shown here is derived from an EMBL/GenBank/DDBJ whole genome shotgun (WGS) entry which is preliminary data.</text>
</comment>
<organism evidence="7 8">
    <name type="scientific">Patulibacter brassicae</name>
    <dbReference type="NCBI Taxonomy" id="1705717"/>
    <lineage>
        <taxon>Bacteria</taxon>
        <taxon>Bacillati</taxon>
        <taxon>Actinomycetota</taxon>
        <taxon>Thermoleophilia</taxon>
        <taxon>Solirubrobacterales</taxon>
        <taxon>Patulibacteraceae</taxon>
        <taxon>Patulibacter</taxon>
    </lineage>
</organism>
<keyword evidence="4 5" id="KW-0472">Membrane</keyword>
<dbReference type="EMBL" id="JAXAVX010000016">
    <property type="protein sequence ID" value="MDX8153565.1"/>
    <property type="molecule type" value="Genomic_DNA"/>
</dbReference>
<keyword evidence="3 5" id="KW-1133">Transmembrane helix</keyword>
<dbReference type="InterPro" id="IPR013525">
    <property type="entry name" value="ABC2_TM"/>
</dbReference>
<dbReference type="PIRSF" id="PIRSF006648">
    <property type="entry name" value="DrrB"/>
    <property type="match status" value="1"/>
</dbReference>
<feature type="transmembrane region" description="Helical" evidence="5">
    <location>
        <begin position="232"/>
        <end position="254"/>
    </location>
</feature>
<dbReference type="Proteomes" id="UP001277761">
    <property type="component" value="Unassembled WGS sequence"/>
</dbReference>
<dbReference type="RefSeq" id="WP_319955715.1">
    <property type="nucleotide sequence ID" value="NZ_JAXAVX010000016.1"/>
</dbReference>
<evidence type="ECO:0000259" key="6">
    <source>
        <dbReference type="PROSITE" id="PS51012"/>
    </source>
</evidence>
<dbReference type="PRINTS" id="PR00164">
    <property type="entry name" value="ABC2TRNSPORT"/>
</dbReference>
<feature type="transmembrane region" description="Helical" evidence="5">
    <location>
        <begin position="175"/>
        <end position="197"/>
    </location>
</feature>
<evidence type="ECO:0000256" key="5">
    <source>
        <dbReference type="RuleBase" id="RU361157"/>
    </source>
</evidence>
<proteinExistence type="inferred from homology"/>
<comment type="similarity">
    <text evidence="5">Belongs to the ABC-2 integral membrane protein family.</text>
</comment>
<evidence type="ECO:0000256" key="4">
    <source>
        <dbReference type="ARBA" id="ARBA00023136"/>
    </source>
</evidence>
<evidence type="ECO:0000313" key="7">
    <source>
        <dbReference type="EMBL" id="MDX8153565.1"/>
    </source>
</evidence>
<feature type="transmembrane region" description="Helical" evidence="5">
    <location>
        <begin position="72"/>
        <end position="92"/>
    </location>
</feature>
<dbReference type="PANTHER" id="PTHR43332:SF2">
    <property type="entry name" value="INNER MEMBRANE TRANSPORT PERMEASE YADH"/>
    <property type="match status" value="1"/>
</dbReference>